<gene>
    <name evidence="1" type="ORF">L914_12653</name>
</gene>
<dbReference type="AlphaFoldDB" id="W2MZ66"/>
<protein>
    <submittedName>
        <fullName evidence="1">Uncharacterized protein</fullName>
    </submittedName>
</protein>
<name>W2MZ66_PHYNI</name>
<dbReference type="Proteomes" id="UP000054532">
    <property type="component" value="Unassembled WGS sequence"/>
</dbReference>
<evidence type="ECO:0000313" key="1">
    <source>
        <dbReference type="EMBL" id="ETM41585.1"/>
    </source>
</evidence>
<reference evidence="1" key="1">
    <citation type="submission" date="2013-11" db="EMBL/GenBank/DDBJ databases">
        <title>The Genome Sequence of Phytophthora parasitica IAC_01/95.</title>
        <authorList>
            <consortium name="The Broad Institute Genomics Platform"/>
            <person name="Russ C."/>
            <person name="Tyler B."/>
            <person name="Panabieres F."/>
            <person name="Shan W."/>
            <person name="Tripathy S."/>
            <person name="Grunwald N."/>
            <person name="Machado M."/>
            <person name="Johnson C.S."/>
            <person name="Arredondo F."/>
            <person name="Hong C."/>
            <person name="Coffey M."/>
            <person name="Young S.K."/>
            <person name="Zeng Q."/>
            <person name="Gargeya S."/>
            <person name="Fitzgerald M."/>
            <person name="Abouelleil A."/>
            <person name="Alvarado L."/>
            <person name="Chapman S.B."/>
            <person name="Gainer-Dewar J."/>
            <person name="Goldberg J."/>
            <person name="Griggs A."/>
            <person name="Gujja S."/>
            <person name="Hansen M."/>
            <person name="Howarth C."/>
            <person name="Imamovic A."/>
            <person name="Ireland A."/>
            <person name="Larimer J."/>
            <person name="McCowan C."/>
            <person name="Murphy C."/>
            <person name="Pearson M."/>
            <person name="Poon T.W."/>
            <person name="Priest M."/>
            <person name="Roberts A."/>
            <person name="Saif S."/>
            <person name="Shea T."/>
            <person name="Sykes S."/>
            <person name="Wortman J."/>
            <person name="Nusbaum C."/>
            <person name="Birren B."/>
        </authorList>
    </citation>
    <scope>NUCLEOTIDE SEQUENCE [LARGE SCALE GENOMIC DNA]</scope>
    <source>
        <strain evidence="1">IAC_01/95</strain>
    </source>
</reference>
<dbReference type="EMBL" id="KI694018">
    <property type="protein sequence ID" value="ETM41585.1"/>
    <property type="molecule type" value="Genomic_DNA"/>
</dbReference>
<accession>W2MZ66</accession>
<organism evidence="1">
    <name type="scientific">Phytophthora nicotianae</name>
    <name type="common">Potato buckeye rot agent</name>
    <name type="synonym">Phytophthora parasitica</name>
    <dbReference type="NCBI Taxonomy" id="4792"/>
    <lineage>
        <taxon>Eukaryota</taxon>
        <taxon>Sar</taxon>
        <taxon>Stramenopiles</taxon>
        <taxon>Oomycota</taxon>
        <taxon>Peronosporomycetes</taxon>
        <taxon>Peronosporales</taxon>
        <taxon>Peronosporaceae</taxon>
        <taxon>Phytophthora</taxon>
    </lineage>
</organism>
<proteinExistence type="predicted"/>
<sequence>MSKAVAPESLVSLPRIPGYHWLFGRLFSPLAGPDRVVYTTLEIAVGLARFDVDLTKIAIMGGVRR</sequence>